<evidence type="ECO:0000256" key="6">
    <source>
        <dbReference type="ARBA" id="ARBA00022857"/>
    </source>
</evidence>
<evidence type="ECO:0000259" key="14">
    <source>
        <dbReference type="PROSITE" id="PS52019"/>
    </source>
</evidence>
<dbReference type="InterPro" id="IPR049551">
    <property type="entry name" value="PKS_DH_C"/>
</dbReference>
<dbReference type="Gene3D" id="3.40.50.720">
    <property type="entry name" value="NAD(P)-binding Rossmann-like Domain"/>
    <property type="match status" value="2"/>
</dbReference>
<evidence type="ECO:0000256" key="3">
    <source>
        <dbReference type="ARBA" id="ARBA00022553"/>
    </source>
</evidence>
<keyword evidence="3" id="KW-0597">Phosphoprotein</keyword>
<dbReference type="InterPro" id="IPR049900">
    <property type="entry name" value="PKS_mFAS_DH"/>
</dbReference>
<dbReference type="InterPro" id="IPR020807">
    <property type="entry name" value="PKS_DH"/>
</dbReference>
<dbReference type="Pfam" id="PF14765">
    <property type="entry name" value="PS-DH"/>
    <property type="match status" value="1"/>
</dbReference>
<dbReference type="InterPro" id="IPR029063">
    <property type="entry name" value="SAM-dependent_MTases_sf"/>
</dbReference>
<dbReference type="CDD" id="cd02440">
    <property type="entry name" value="AdoMet_MTases"/>
    <property type="match status" value="1"/>
</dbReference>
<proteinExistence type="predicted"/>
<dbReference type="SUPFAM" id="SSF51735">
    <property type="entry name" value="NAD(P)-binding Rossmann-fold domains"/>
    <property type="match status" value="2"/>
</dbReference>
<evidence type="ECO:0000256" key="9">
    <source>
        <dbReference type="ARBA" id="ARBA00023315"/>
    </source>
</evidence>
<dbReference type="FunFam" id="3.40.47.10:FF:000019">
    <property type="entry name" value="Polyketide synthase type I"/>
    <property type="match status" value="1"/>
</dbReference>
<keyword evidence="6" id="KW-0521">NADP</keyword>
<dbReference type="CDD" id="cd00833">
    <property type="entry name" value="PKS"/>
    <property type="match status" value="1"/>
</dbReference>
<feature type="region of interest" description="C-terminal hotdog fold" evidence="10">
    <location>
        <begin position="1132"/>
        <end position="1281"/>
    </location>
</feature>
<evidence type="ECO:0000259" key="13">
    <source>
        <dbReference type="PROSITE" id="PS52004"/>
    </source>
</evidence>
<dbReference type="SMART" id="SM00822">
    <property type="entry name" value="PKS_KR"/>
    <property type="match status" value="1"/>
</dbReference>
<dbReference type="InterPro" id="IPR018201">
    <property type="entry name" value="Ketoacyl_synth_AS"/>
</dbReference>
<evidence type="ECO:0000256" key="2">
    <source>
        <dbReference type="ARBA" id="ARBA00022450"/>
    </source>
</evidence>
<evidence type="ECO:0000256" key="8">
    <source>
        <dbReference type="ARBA" id="ARBA00023268"/>
    </source>
</evidence>
<evidence type="ECO:0000259" key="12">
    <source>
        <dbReference type="PROSITE" id="PS50075"/>
    </source>
</evidence>
<dbReference type="InterPro" id="IPR020806">
    <property type="entry name" value="PKS_PP-bd"/>
</dbReference>
<dbReference type="GO" id="GO:1901336">
    <property type="term" value="P:lactone biosynthetic process"/>
    <property type="evidence" value="ECO:0007669"/>
    <property type="project" value="UniProtKB-ARBA"/>
</dbReference>
<dbReference type="Pfam" id="PF23114">
    <property type="entry name" value="NAD-bd_HRPKS_sdrA"/>
    <property type="match status" value="1"/>
</dbReference>
<dbReference type="Pfam" id="PF13602">
    <property type="entry name" value="ADH_zinc_N_2"/>
    <property type="match status" value="1"/>
</dbReference>
<name>A0A2L2TCR7_9HYPO</name>
<dbReference type="GO" id="GO:0004315">
    <property type="term" value="F:3-oxoacyl-[acyl-carrier-protein] synthase activity"/>
    <property type="evidence" value="ECO:0007669"/>
    <property type="project" value="InterPro"/>
</dbReference>
<feature type="active site" description="Proton donor; for dehydratase activity" evidence="10">
    <location>
        <position position="1197"/>
    </location>
</feature>
<dbReference type="GO" id="GO:0006633">
    <property type="term" value="P:fatty acid biosynthetic process"/>
    <property type="evidence" value="ECO:0007669"/>
    <property type="project" value="InterPro"/>
</dbReference>
<dbReference type="GO" id="GO:0004312">
    <property type="term" value="F:fatty acid synthase activity"/>
    <property type="evidence" value="ECO:0007669"/>
    <property type="project" value="TreeGrafter"/>
</dbReference>
<dbReference type="SMART" id="SM00827">
    <property type="entry name" value="PKS_AT"/>
    <property type="match status" value="1"/>
</dbReference>
<keyword evidence="5" id="KW-0808">Transferase</keyword>
<sequence length="2562" mass="279145">MAPNMSAPEPIAIIGMSCRFPGGASEPSRLWDTLSEGKSAWSEVPEDRFNMKAFYQRGDPHASTTNTAGGHFLDEDLSKFDSNFFGVKPLEARAWDPQQRLTLELAYEAFENAGLTIPQLWGSNTGVYVGQWSSDYSEVLARDPEYQELYHTLGAGPAITSNRVSFFFNLRGPSFTVDTGCSSSLVALHNAVQSLRNGESTMSLVGGVNVLLDPQRFTYQSKLKMFSPDGRSFSFDHRANGYGRGEGCGCVVLKPLSLAVKDGDRIRAVIRNSALNQDGRTPQGISVPSMNAQEELIRRAYAEVGLVPTETDYVEAHGTGTAVGDPIEAQAIASVLAQTRKPGQEPLSLSSVKGNIGHTESAAGIAGLIKSVLMLENQAIPPQVNYEKPNPKIPLDKWNLQIPTRFEEKPLHRISSFIANLLGSFGYGGTNAHVIVDRAGEHNYSNGTNGTNGAHHHNGTNGSNGTNGTNGFHNTESISDIASERPRVFVLSGAEEQSCHQNAERLAQYLTKLPASLLEDSDEFLDKLAVSVNKRTVHDYSSSIIAYDGEDLLAQLDVLQQTPVAIRAPVKAGARVGYVFGGQGAQYYNMGREMIKSWTPFRQSLDRANAHLKTMGCQWDLLTELGHEKAQDSHVDEPEYGQTLSTAIQLALVDTLVAVKMRPTSVVGHSSGEIAAAYAAGALSFEDALTVAYHRGRLTSQLIRTGISGGMLAVGSSPDTIQDYIEQVKATTKANVKIACYNSPTSVTLSGDSEAINAIAELLQDDDVFNRKLKTQGAAYHSQMMQAMEEEYRSAIAHIQPRPVDASVTMMSSLLGKKLPAGFLLDGEYWARNLVSPVLFAGALRGIMVGDEHDGTSQHSPQVDLLLEIGPHATMQGAVKETLKGLGSSVRIQYLSCLKRKASAAENMLRTLADLFALGAPVDLHYANVGFRTSLPSILNDLPPYAFNHDQRLWHDGRISHEFTHRQFLPHELLGNLSADVNHTEPRWRRFLRLKELPWLQHHVVQGQVIFPAAGYLAMAMEAMRRFTAFETENQPKATAGYSFRNTSFSKALVLREDDTDTEICLSLRPEARSARNSWQDWKEFRVFSISPGKGWSEHCRGRIRTVVDESILADALKDTTGVKDRIAASVPHHITPNRLYATARQVGMEWYAPFDNVVNLQARTDLSVATNKMPTLLSSAHPFGPSTYVVHPGMLDSTLFHGLVASVLVEQEVKAPVVPTFLEQFTVSTAIQVPEGAELRTYSVSREEGSCWSAQVELNGESVMSFHGLRTAQLPSDVITTRPHQLAHSPEWVGHYPSITREQIIDNCINSVPAGSARQRNIVLYADVRAHVERALNKVQPDQVASGHQQPWYNWMKSFLATEPDSAETVSEAREATKSEKFVGFDAVEIIGENLEQLLTGEVNSLSLLSTDDMLGRLYSEERNQRCYTQISAYCKTIGLYNPALKMLEVGGGTASATLPLLQALSHQSHPLVAQYDFTDLSTAFFAAARERLGQYGQNVNYEAFDLAQNPETQGFEPGSYDIIVACNVVHATPSIASSLEHIRQLLRPGGTLVLMEITNGDPFYQLIFGSLSGWWSGVDEGRESTAILSEDDWKQVLAEQGYQPDPTIVGDYATSEGGTISVIFAKTPVESQRDHLNETSLHFATGLFADSSAGYLDNVAEHLGQRPELSLRQITTGTLESIKDIDSTVVVIDPETIEALAGRMDASLWEKFQKCALSCKGLLLVSRGATGSSVVPEGALAVGFARSMRLEQHDIRYITLDLDPSINHDANELSRVLAQLLTSETFDFDRTISDADYEFAERKGQLHVNRLFPNVNLEESVARSTRRSKPEQTEFLNPSRPLKVELGVDGLLETFRWVDDHQHARSLAPDEVRIECRAASINFRDVLIATGGLGGAGTMMNDCAGTVVEVGSNMTSRYSVGDRVCSYYAQSYNNYPIVDGQHCAKIPDNVSFAQGASLPIVWATTYHSLVNVAKLKAGESILVHAAAGAVGQAAVILAQHLGAVVYATCGSQEKRERLESMGVDPSHIFTSRSSAFGPALRAATNNKGVNVILNSLAGELFRESLECLTSFGRFIEIGKKDFLDDALMPTKFLLQNITFACVDLVQMINEDKPLVHRLLNDVVELVASGQLKDEVNLQLYKLGEIESAFRLISAGKHMGKVILTIDQGETVLALPATPNIPKLLPDATYLLVGGFGGLGVRLIRWLASRGAKTIVTMSRSGAKTPAAKTCIEEMHSIGVTIVAKSCDISSKEALEAVVKELQDVDGLNPVRGVINAAMALEDAMFDQMTHQQWVSSLAPKVAGTRNLDEVLPKDMDFFVVLSSIAGIIGHQAQANYAAACTFQDAFMHYRRSQGRASFAVDVGVVSDAGFVSEAPAVFSNMKRQGFSFISVAELLATLDYALSNDGPDCQASIGVMAEASPNNAEWLEQRRISHLVKDSANGVAALGDGSGGDADHIGHIRSAKTAEEALEAVGQAVLAELSKLTVTPVDRILPHRTLDSYGVDSLVAVELRNWVVAIVAADVSLLLIRESRSIEELIHLVAGKSRLVPAKLQEAVLKLA</sequence>
<reference evidence="16" key="1">
    <citation type="submission" date="2014-10" db="EMBL/GenBank/DDBJ databases">
        <authorList>
            <person name="King R."/>
        </authorList>
    </citation>
    <scope>NUCLEOTIDE SEQUENCE [LARGE SCALE GENOMIC DNA]</scope>
    <source>
        <strain evidence="16">A3/5</strain>
    </source>
</reference>
<keyword evidence="4" id="KW-0489">Methyltransferase</keyword>
<dbReference type="InterPro" id="IPR020843">
    <property type="entry name" value="ER"/>
</dbReference>
<dbReference type="PANTHER" id="PTHR43775">
    <property type="entry name" value="FATTY ACID SYNTHASE"/>
    <property type="match status" value="1"/>
</dbReference>
<feature type="region of interest" description="Disordered" evidence="11">
    <location>
        <begin position="446"/>
        <end position="476"/>
    </location>
</feature>
<dbReference type="InterPro" id="IPR014030">
    <property type="entry name" value="Ketoacyl_synth_N"/>
</dbReference>
<keyword evidence="2" id="KW-0596">Phosphopantetheine</keyword>
<dbReference type="PANTHER" id="PTHR43775:SF29">
    <property type="entry name" value="ASPERFURANONE POLYKETIDE SYNTHASE AFOG-RELATED"/>
    <property type="match status" value="1"/>
</dbReference>
<keyword evidence="16" id="KW-1185">Reference proteome</keyword>
<dbReference type="SUPFAM" id="SSF53901">
    <property type="entry name" value="Thiolase-like"/>
    <property type="match status" value="1"/>
</dbReference>
<dbReference type="InterPro" id="IPR016036">
    <property type="entry name" value="Malonyl_transacylase_ACP-bd"/>
</dbReference>
<dbReference type="InterPro" id="IPR011032">
    <property type="entry name" value="GroES-like_sf"/>
</dbReference>
<dbReference type="STRING" id="56646.A0A2L2TCR7"/>
<dbReference type="SMART" id="SM00829">
    <property type="entry name" value="PKS_ER"/>
    <property type="match status" value="1"/>
</dbReference>
<evidence type="ECO:0000256" key="7">
    <source>
        <dbReference type="ARBA" id="ARBA00023002"/>
    </source>
</evidence>
<dbReference type="SUPFAM" id="SSF55048">
    <property type="entry name" value="Probable ACP-binding domain of malonyl-CoA ACP transacylase"/>
    <property type="match status" value="1"/>
</dbReference>
<dbReference type="InterPro" id="IPR013154">
    <property type="entry name" value="ADH-like_N"/>
</dbReference>
<dbReference type="GO" id="GO:0016491">
    <property type="term" value="F:oxidoreductase activity"/>
    <property type="evidence" value="ECO:0007669"/>
    <property type="project" value="UniProtKB-KW"/>
</dbReference>
<dbReference type="SMART" id="SM00825">
    <property type="entry name" value="PKS_KS"/>
    <property type="match status" value="1"/>
</dbReference>
<dbReference type="Pfam" id="PF02801">
    <property type="entry name" value="Ketoacyl-synt_C"/>
    <property type="match status" value="1"/>
</dbReference>
<dbReference type="InterPro" id="IPR036291">
    <property type="entry name" value="NAD(P)-bd_dom_sf"/>
</dbReference>
<dbReference type="InterPro" id="IPR014031">
    <property type="entry name" value="Ketoacyl_synth_C"/>
</dbReference>
<accession>A0A2L2TCR7</accession>
<feature type="domain" description="PKS/mFAS DH" evidence="14">
    <location>
        <begin position="971"/>
        <end position="1281"/>
    </location>
</feature>
<feature type="compositionally biased region" description="Low complexity" evidence="11">
    <location>
        <begin position="446"/>
        <end position="475"/>
    </location>
</feature>
<dbReference type="InterPro" id="IPR042104">
    <property type="entry name" value="PKS_dehydratase_sf"/>
</dbReference>
<dbReference type="Pfam" id="PF08242">
    <property type="entry name" value="Methyltransf_12"/>
    <property type="match status" value="1"/>
</dbReference>
<evidence type="ECO:0000256" key="5">
    <source>
        <dbReference type="ARBA" id="ARBA00022679"/>
    </source>
</evidence>
<dbReference type="Proteomes" id="UP000245910">
    <property type="component" value="Chromosome I"/>
</dbReference>
<dbReference type="InterPro" id="IPR016035">
    <property type="entry name" value="Acyl_Trfase/lysoPLipase"/>
</dbReference>
<evidence type="ECO:0000256" key="1">
    <source>
        <dbReference type="ARBA" id="ARBA00005179"/>
    </source>
</evidence>
<dbReference type="EMBL" id="LN649229">
    <property type="protein sequence ID" value="CEI65813.1"/>
    <property type="molecule type" value="Genomic_DNA"/>
</dbReference>
<dbReference type="PROSITE" id="PS50075">
    <property type="entry name" value="CARRIER"/>
    <property type="match status" value="1"/>
</dbReference>
<dbReference type="InterPro" id="IPR049552">
    <property type="entry name" value="PKS_DH_N"/>
</dbReference>
<dbReference type="SUPFAM" id="SSF47336">
    <property type="entry name" value="ACP-like"/>
    <property type="match status" value="1"/>
</dbReference>
<dbReference type="PROSITE" id="PS00012">
    <property type="entry name" value="PHOSPHOPANTETHEINE"/>
    <property type="match status" value="1"/>
</dbReference>
<dbReference type="Gene3D" id="3.40.366.10">
    <property type="entry name" value="Malonyl-Coenzyme A Acyl Carrier Protein, domain 2"/>
    <property type="match status" value="1"/>
</dbReference>
<dbReference type="PROSITE" id="PS52004">
    <property type="entry name" value="KS3_2"/>
    <property type="match status" value="1"/>
</dbReference>
<keyword evidence="8" id="KW-0511">Multifunctional enzyme</keyword>
<feature type="domain" description="Carrier" evidence="12">
    <location>
        <begin position="2470"/>
        <end position="2547"/>
    </location>
</feature>
<dbReference type="Gene3D" id="3.40.50.150">
    <property type="entry name" value="Vaccinia Virus protein VP39"/>
    <property type="match status" value="1"/>
</dbReference>
<dbReference type="SMART" id="SM00826">
    <property type="entry name" value="PKS_DH"/>
    <property type="match status" value="1"/>
</dbReference>
<evidence type="ECO:0000256" key="4">
    <source>
        <dbReference type="ARBA" id="ARBA00022603"/>
    </source>
</evidence>
<dbReference type="InterPro" id="IPR001227">
    <property type="entry name" value="Ac_transferase_dom_sf"/>
</dbReference>
<keyword evidence="9" id="KW-0012">Acyltransferase</keyword>
<dbReference type="InterPro" id="IPR036736">
    <property type="entry name" value="ACP-like_sf"/>
</dbReference>
<evidence type="ECO:0000313" key="16">
    <source>
        <dbReference type="Proteomes" id="UP000245910"/>
    </source>
</evidence>
<evidence type="ECO:0000256" key="10">
    <source>
        <dbReference type="PROSITE-ProRule" id="PRU01363"/>
    </source>
</evidence>
<dbReference type="Gene3D" id="3.40.47.10">
    <property type="match status" value="1"/>
</dbReference>
<dbReference type="Gene3D" id="1.10.1200.10">
    <property type="entry name" value="ACP-like"/>
    <property type="match status" value="1"/>
</dbReference>
<dbReference type="SUPFAM" id="SSF53335">
    <property type="entry name" value="S-adenosyl-L-methionine-dependent methyltransferases"/>
    <property type="match status" value="1"/>
</dbReference>
<evidence type="ECO:0000256" key="11">
    <source>
        <dbReference type="SAM" id="MobiDB-lite"/>
    </source>
</evidence>
<protein>
    <submittedName>
        <fullName evidence="15">Uncharacterized protein</fullName>
    </submittedName>
</protein>
<dbReference type="GO" id="GO:0008168">
    <property type="term" value="F:methyltransferase activity"/>
    <property type="evidence" value="ECO:0007669"/>
    <property type="project" value="UniProtKB-KW"/>
</dbReference>
<dbReference type="Pfam" id="PF23297">
    <property type="entry name" value="ACP_SdgA_C"/>
    <property type="match status" value="1"/>
</dbReference>
<organism evidence="15 16">
    <name type="scientific">Fusarium venenatum</name>
    <dbReference type="NCBI Taxonomy" id="56646"/>
    <lineage>
        <taxon>Eukaryota</taxon>
        <taxon>Fungi</taxon>
        <taxon>Dikarya</taxon>
        <taxon>Ascomycota</taxon>
        <taxon>Pezizomycotina</taxon>
        <taxon>Sordariomycetes</taxon>
        <taxon>Hypocreomycetidae</taxon>
        <taxon>Hypocreales</taxon>
        <taxon>Nectriaceae</taxon>
        <taxon>Fusarium</taxon>
    </lineage>
</organism>
<dbReference type="Gene3D" id="3.10.129.110">
    <property type="entry name" value="Polyketide synthase dehydratase"/>
    <property type="match status" value="1"/>
</dbReference>
<dbReference type="Pfam" id="PF08659">
    <property type="entry name" value="KR"/>
    <property type="match status" value="1"/>
</dbReference>
<dbReference type="InterPro" id="IPR009081">
    <property type="entry name" value="PP-bd_ACP"/>
</dbReference>
<dbReference type="PROSITE" id="PS52019">
    <property type="entry name" value="PKS_MFAS_DH"/>
    <property type="match status" value="1"/>
</dbReference>
<dbReference type="FunFam" id="3.40.50.720:FF:000209">
    <property type="entry name" value="Polyketide synthase Pks12"/>
    <property type="match status" value="1"/>
</dbReference>
<dbReference type="GO" id="GO:0031177">
    <property type="term" value="F:phosphopantetheine binding"/>
    <property type="evidence" value="ECO:0007669"/>
    <property type="project" value="InterPro"/>
</dbReference>
<dbReference type="InterPro" id="IPR013217">
    <property type="entry name" value="Methyltransf_12"/>
</dbReference>
<dbReference type="InterPro" id="IPR006162">
    <property type="entry name" value="Ppantetheine_attach_site"/>
</dbReference>
<dbReference type="SUPFAM" id="SSF50129">
    <property type="entry name" value="GroES-like"/>
    <property type="match status" value="1"/>
</dbReference>
<keyword evidence="7" id="KW-0560">Oxidoreductase</keyword>
<dbReference type="InterPro" id="IPR057326">
    <property type="entry name" value="KR_dom"/>
</dbReference>
<dbReference type="CDD" id="cd05195">
    <property type="entry name" value="enoyl_red"/>
    <property type="match status" value="1"/>
</dbReference>
<feature type="domain" description="Ketosynthase family 3 (KS3)" evidence="13">
    <location>
        <begin position="8"/>
        <end position="438"/>
    </location>
</feature>
<dbReference type="Pfam" id="PF00698">
    <property type="entry name" value="Acyl_transf_1"/>
    <property type="match status" value="1"/>
</dbReference>
<dbReference type="Pfam" id="PF00109">
    <property type="entry name" value="ketoacyl-synt"/>
    <property type="match status" value="1"/>
</dbReference>
<comment type="pathway">
    <text evidence="1">Secondary metabolite biosynthesis.</text>
</comment>
<dbReference type="GO" id="GO:0030639">
    <property type="term" value="P:polyketide biosynthetic process"/>
    <property type="evidence" value="ECO:0007669"/>
    <property type="project" value="UniProtKB-ARBA"/>
</dbReference>
<dbReference type="GO" id="GO:0032259">
    <property type="term" value="P:methylation"/>
    <property type="evidence" value="ECO:0007669"/>
    <property type="project" value="UniProtKB-KW"/>
</dbReference>
<dbReference type="InterPro" id="IPR020841">
    <property type="entry name" value="PKS_Beta-ketoAc_synthase_dom"/>
</dbReference>
<dbReference type="InterPro" id="IPR013968">
    <property type="entry name" value="PKS_KR"/>
</dbReference>
<feature type="active site" description="Proton acceptor; for dehydratase activity" evidence="10">
    <location>
        <position position="1003"/>
    </location>
</feature>
<dbReference type="SUPFAM" id="SSF52151">
    <property type="entry name" value="FabD/lysophospholipase-like"/>
    <property type="match status" value="1"/>
</dbReference>
<dbReference type="InterPro" id="IPR016039">
    <property type="entry name" value="Thiolase-like"/>
</dbReference>
<dbReference type="InterPro" id="IPR014043">
    <property type="entry name" value="Acyl_transferase_dom"/>
</dbReference>
<evidence type="ECO:0000313" key="15">
    <source>
        <dbReference type="EMBL" id="CEI65813.1"/>
    </source>
</evidence>
<dbReference type="InterPro" id="IPR050091">
    <property type="entry name" value="PKS_NRPS_Biosynth_Enz"/>
</dbReference>
<dbReference type="InterPro" id="IPR056501">
    <property type="entry name" value="NAD-bd_HRPKS_sdrA"/>
</dbReference>
<dbReference type="Pfam" id="PF08240">
    <property type="entry name" value="ADH_N"/>
    <property type="match status" value="1"/>
</dbReference>
<feature type="region of interest" description="N-terminal hotdog fold" evidence="10">
    <location>
        <begin position="971"/>
        <end position="1111"/>
    </location>
</feature>
<dbReference type="Pfam" id="PF21089">
    <property type="entry name" value="PKS_DH_N"/>
    <property type="match status" value="1"/>
</dbReference>
<dbReference type="SMART" id="SM00823">
    <property type="entry name" value="PKS_PP"/>
    <property type="match status" value="1"/>
</dbReference>
<dbReference type="PROSITE" id="PS00606">
    <property type="entry name" value="KS3_1"/>
    <property type="match status" value="1"/>
</dbReference>
<dbReference type="Gene3D" id="3.90.180.10">
    <property type="entry name" value="Medium-chain alcohol dehydrogenases, catalytic domain"/>
    <property type="match status" value="1"/>
</dbReference>